<evidence type="ECO:0000313" key="6">
    <source>
        <dbReference type="Proteomes" id="UP001595075"/>
    </source>
</evidence>
<organism evidence="5 6">
    <name type="scientific">Oculimacula yallundae</name>
    <dbReference type="NCBI Taxonomy" id="86028"/>
    <lineage>
        <taxon>Eukaryota</taxon>
        <taxon>Fungi</taxon>
        <taxon>Dikarya</taxon>
        <taxon>Ascomycota</taxon>
        <taxon>Pezizomycotina</taxon>
        <taxon>Leotiomycetes</taxon>
        <taxon>Helotiales</taxon>
        <taxon>Ploettnerulaceae</taxon>
        <taxon>Oculimacula</taxon>
    </lineage>
</organism>
<gene>
    <name evidence="5" type="ORF">VTL71DRAFT_3010</name>
</gene>
<dbReference type="EMBL" id="JAZHXI010000012">
    <property type="protein sequence ID" value="KAL2065341.1"/>
    <property type="molecule type" value="Genomic_DNA"/>
</dbReference>
<dbReference type="PANTHER" id="PTHR44068:SF1">
    <property type="entry name" value="HYPOTHETICAL LOC100005854"/>
    <property type="match status" value="1"/>
</dbReference>
<dbReference type="InterPro" id="IPR013216">
    <property type="entry name" value="Methyltransf_11"/>
</dbReference>
<protein>
    <recommendedName>
        <fullName evidence="4">Methyltransferase type 11 domain-containing protein</fullName>
    </recommendedName>
</protein>
<evidence type="ECO:0000256" key="2">
    <source>
        <dbReference type="ARBA" id="ARBA00038188"/>
    </source>
</evidence>
<dbReference type="CDD" id="cd02440">
    <property type="entry name" value="AdoMet_MTases"/>
    <property type="match status" value="1"/>
</dbReference>
<dbReference type="Pfam" id="PF08241">
    <property type="entry name" value="Methyltransf_11"/>
    <property type="match status" value="1"/>
</dbReference>
<evidence type="ECO:0000256" key="1">
    <source>
        <dbReference type="ARBA" id="ARBA00022679"/>
    </source>
</evidence>
<dbReference type="InterPro" id="IPR050447">
    <property type="entry name" value="Erg6_SMT_methyltransf"/>
</dbReference>
<feature type="domain" description="Methyltransferase type 11" evidence="4">
    <location>
        <begin position="4"/>
        <end position="98"/>
    </location>
</feature>
<dbReference type="SUPFAM" id="SSF53335">
    <property type="entry name" value="S-adenosyl-L-methionine-dependent methyltransferases"/>
    <property type="match status" value="1"/>
</dbReference>
<evidence type="ECO:0000259" key="4">
    <source>
        <dbReference type="Pfam" id="PF08241"/>
    </source>
</evidence>
<name>A0ABR4C7Q7_9HELO</name>
<keyword evidence="3" id="KW-0812">Transmembrane</keyword>
<keyword evidence="3" id="KW-0472">Membrane</keyword>
<feature type="transmembrane region" description="Helical" evidence="3">
    <location>
        <begin position="165"/>
        <end position="186"/>
    </location>
</feature>
<comment type="caution">
    <text evidence="5">The sequence shown here is derived from an EMBL/GenBank/DDBJ whole genome shotgun (WGS) entry which is preliminary data.</text>
</comment>
<comment type="similarity">
    <text evidence="2">Belongs to the class I-like SAM-binding methyltransferase superfamily. Erg6/SMT family.</text>
</comment>
<sequence>MPEGGGAGYVAAHLAEQGYRVHGIDVVDYHIVKARRNAKSQGLEQRMTVTKGDYHHLNAFKASSFDGAYTMETFVHATDPELAATEFFRVIRPGGSLAMYEYDHVDFSTETAEVRDSWTTINKHASMPAYDRFQRGVLKGILEDVGFEDVEIKDLSNNVFPMLRLFYVLAFIPYLIIVFLGLKAYFINTVAGYEGYIYRDAVRYISVSARKPLAGAPAASEEAKKVR</sequence>
<keyword evidence="1" id="KW-0808">Transferase</keyword>
<reference evidence="5 6" key="1">
    <citation type="journal article" date="2024" name="Commun. Biol.">
        <title>Comparative genomic analysis of thermophilic fungi reveals convergent evolutionary adaptations and gene losses.</title>
        <authorList>
            <person name="Steindorff A.S."/>
            <person name="Aguilar-Pontes M.V."/>
            <person name="Robinson A.J."/>
            <person name="Andreopoulos B."/>
            <person name="LaButti K."/>
            <person name="Kuo A."/>
            <person name="Mondo S."/>
            <person name="Riley R."/>
            <person name="Otillar R."/>
            <person name="Haridas S."/>
            <person name="Lipzen A."/>
            <person name="Grimwood J."/>
            <person name="Schmutz J."/>
            <person name="Clum A."/>
            <person name="Reid I.D."/>
            <person name="Moisan M.C."/>
            <person name="Butler G."/>
            <person name="Nguyen T.T.M."/>
            <person name="Dewar K."/>
            <person name="Conant G."/>
            <person name="Drula E."/>
            <person name="Henrissat B."/>
            <person name="Hansel C."/>
            <person name="Singer S."/>
            <person name="Hutchinson M.I."/>
            <person name="de Vries R.P."/>
            <person name="Natvig D.O."/>
            <person name="Powell A.J."/>
            <person name="Tsang A."/>
            <person name="Grigoriev I.V."/>
        </authorList>
    </citation>
    <scope>NUCLEOTIDE SEQUENCE [LARGE SCALE GENOMIC DNA]</scope>
    <source>
        <strain evidence="5 6">CBS 494.80</strain>
    </source>
</reference>
<dbReference type="PANTHER" id="PTHR44068">
    <property type="entry name" value="ZGC:194242"/>
    <property type="match status" value="1"/>
</dbReference>
<evidence type="ECO:0000313" key="5">
    <source>
        <dbReference type="EMBL" id="KAL2065341.1"/>
    </source>
</evidence>
<dbReference type="Gene3D" id="3.40.50.150">
    <property type="entry name" value="Vaccinia Virus protein VP39"/>
    <property type="match status" value="1"/>
</dbReference>
<keyword evidence="3" id="KW-1133">Transmembrane helix</keyword>
<dbReference type="Proteomes" id="UP001595075">
    <property type="component" value="Unassembled WGS sequence"/>
</dbReference>
<accession>A0ABR4C7Q7</accession>
<keyword evidence="6" id="KW-1185">Reference proteome</keyword>
<dbReference type="InterPro" id="IPR029063">
    <property type="entry name" value="SAM-dependent_MTases_sf"/>
</dbReference>
<evidence type="ECO:0000256" key="3">
    <source>
        <dbReference type="SAM" id="Phobius"/>
    </source>
</evidence>
<proteinExistence type="inferred from homology"/>